<accession>A0A286G474</accession>
<reference evidence="2" key="1">
    <citation type="submission" date="2017-09" db="EMBL/GenBank/DDBJ databases">
        <authorList>
            <person name="Varghese N."/>
            <person name="Submissions S."/>
        </authorList>
    </citation>
    <scope>NUCLEOTIDE SEQUENCE [LARGE SCALE GENOMIC DNA]</scope>
    <source>
        <strain evidence="2">DSM 29961</strain>
    </source>
</reference>
<protein>
    <submittedName>
        <fullName evidence="1">Uncharacterized protein</fullName>
    </submittedName>
</protein>
<dbReference type="AlphaFoldDB" id="A0A286G474"/>
<dbReference type="Proteomes" id="UP000219452">
    <property type="component" value="Unassembled WGS sequence"/>
</dbReference>
<dbReference type="EMBL" id="OCNH01000002">
    <property type="protein sequence ID" value="SOD89949.1"/>
    <property type="molecule type" value="Genomic_DNA"/>
</dbReference>
<proteinExistence type="predicted"/>
<evidence type="ECO:0000313" key="2">
    <source>
        <dbReference type="Proteomes" id="UP000219452"/>
    </source>
</evidence>
<evidence type="ECO:0000313" key="1">
    <source>
        <dbReference type="EMBL" id="SOD89949.1"/>
    </source>
</evidence>
<sequence length="76" mass="8514">MPQRAITYKRCHAGLNSFCGISFQLQNSVSEATIYQLDSNICLSFGLVIRAKLPIFVPASTTSTLLYLYHFDTSIH</sequence>
<organism evidence="1 2">
    <name type="scientific">Spirosoma fluviale</name>
    <dbReference type="NCBI Taxonomy" id="1597977"/>
    <lineage>
        <taxon>Bacteria</taxon>
        <taxon>Pseudomonadati</taxon>
        <taxon>Bacteroidota</taxon>
        <taxon>Cytophagia</taxon>
        <taxon>Cytophagales</taxon>
        <taxon>Cytophagaceae</taxon>
        <taxon>Spirosoma</taxon>
    </lineage>
</organism>
<keyword evidence="2" id="KW-1185">Reference proteome</keyword>
<gene>
    <name evidence="1" type="ORF">SAMN06269250_3245</name>
</gene>
<name>A0A286G474_9BACT</name>